<dbReference type="AlphaFoldDB" id="A0A814AF70"/>
<evidence type="ECO:0000313" key="5">
    <source>
        <dbReference type="Proteomes" id="UP000663829"/>
    </source>
</evidence>
<comment type="caution">
    <text evidence="3">The sequence shown here is derived from an EMBL/GenBank/DDBJ whole genome shotgun (WGS) entry which is preliminary data.</text>
</comment>
<evidence type="ECO:0000313" key="3">
    <source>
        <dbReference type="EMBL" id="CAF0914288.1"/>
    </source>
</evidence>
<dbReference type="OrthoDB" id="10063988at2759"/>
<dbReference type="EMBL" id="CAJNOQ010001717">
    <property type="protein sequence ID" value="CAF0914288.1"/>
    <property type="molecule type" value="Genomic_DNA"/>
</dbReference>
<proteinExistence type="predicted"/>
<dbReference type="Proteomes" id="UP000663829">
    <property type="component" value="Unassembled WGS sequence"/>
</dbReference>
<feature type="chain" id="PRO_5036223824" evidence="2">
    <location>
        <begin position="21"/>
        <end position="734"/>
    </location>
</feature>
<feature type="signal peptide" evidence="2">
    <location>
        <begin position="1"/>
        <end position="20"/>
    </location>
</feature>
<organism evidence="3 5">
    <name type="scientific">Didymodactylos carnosus</name>
    <dbReference type="NCBI Taxonomy" id="1234261"/>
    <lineage>
        <taxon>Eukaryota</taxon>
        <taxon>Metazoa</taxon>
        <taxon>Spiralia</taxon>
        <taxon>Gnathifera</taxon>
        <taxon>Rotifera</taxon>
        <taxon>Eurotatoria</taxon>
        <taxon>Bdelloidea</taxon>
        <taxon>Philodinida</taxon>
        <taxon>Philodinidae</taxon>
        <taxon>Didymodactylos</taxon>
    </lineage>
</organism>
<evidence type="ECO:0000313" key="4">
    <source>
        <dbReference type="EMBL" id="CAF3694755.1"/>
    </source>
</evidence>
<gene>
    <name evidence="3" type="ORF">GPM918_LOCUS9311</name>
    <name evidence="4" type="ORF">SRO942_LOCUS9312</name>
</gene>
<feature type="region of interest" description="Disordered" evidence="1">
    <location>
        <begin position="567"/>
        <end position="586"/>
    </location>
</feature>
<evidence type="ECO:0000256" key="1">
    <source>
        <dbReference type="SAM" id="MobiDB-lite"/>
    </source>
</evidence>
<keyword evidence="2" id="KW-0732">Signal</keyword>
<keyword evidence="5" id="KW-1185">Reference proteome</keyword>
<accession>A0A814AF70</accession>
<dbReference type="EMBL" id="CAJOBC010001717">
    <property type="protein sequence ID" value="CAF3694755.1"/>
    <property type="molecule type" value="Genomic_DNA"/>
</dbReference>
<name>A0A814AF70_9BILA</name>
<protein>
    <submittedName>
        <fullName evidence="3">Uncharacterized protein</fullName>
    </submittedName>
</protein>
<dbReference type="Proteomes" id="UP000681722">
    <property type="component" value="Unassembled WGS sequence"/>
</dbReference>
<sequence length="734" mass="81796">MNFKLAFVLVLLVVIDITSGSHYRGGSISWSVDPLQPTHDSVLIRISQRHSFRRTYSTSTFCDQQTITAGGVIGEGSLECGYNCPGANNGIDYENITDVTVATPWKKISIVSSVSGLVPCTDYSELYDYSSGEGETIVTIPTDVRFNYTYASCCWISLLTISAGEGWSLNLVIDTHRRRNGRFNSSPKSAMNPVVRLALGREHTIKIPMADSDGDSLRCRWGNTLTECGGICQPQGQLQSNPCEITYYAAQVGYEGIAIVIEDFESANSTVPLSSIPLQFLIQIVPPTTEMPITGVTGNYTVSPPCNPPVYVGRRPHGACIGVPSNAFVMEEIQVRTGCSHTTITDILTTSPQGMTKSNVTQSDPLIQPDIYSMYVYWTPQSYQTGIHQLCITPAASDGQTGTQACLTFQVDILPPELIGNSTYPQNGDTVSSNNFYIFASRYIFRPTRDAYIRFYRADTNALELEFNVVGYPSIWYQSNRLSFYTNFSHTWEEGQDYYILFDSGVITGNESCGVESSPISSPYFWRFHVALNQQTTDGGVTYINRSYSADLDQEQLTSEGRPIQYTTQQTQQTSTARTTTTTRTTATNTPEIITTATQQPLLSPCPRYWQFDTLVNVTTNEAEQNYTFCFDVNQFQSDVTITANTYVSCSNWKQSGAGDPMLELYCRKQWSEQLLAVNDDGNANFQNCFAAVLSYRLPRGTYKVVVRHPKCNYGRFELRLRLDRNSENHISSK</sequence>
<reference evidence="3" key="1">
    <citation type="submission" date="2021-02" db="EMBL/GenBank/DDBJ databases">
        <authorList>
            <person name="Nowell W R."/>
        </authorList>
    </citation>
    <scope>NUCLEOTIDE SEQUENCE</scope>
</reference>
<evidence type="ECO:0000256" key="2">
    <source>
        <dbReference type="SAM" id="SignalP"/>
    </source>
</evidence>